<accession>W2TDR4</accession>
<dbReference type="InterPro" id="IPR006721">
    <property type="entry name" value="ATP_synth_F1_esu_mt"/>
</dbReference>
<dbReference type="EMBL" id="KI659361">
    <property type="protein sequence ID" value="ETN79734.1"/>
    <property type="molecule type" value="Genomic_DNA"/>
</dbReference>
<dbReference type="GO" id="GO:0045259">
    <property type="term" value="C:proton-transporting ATP synthase complex"/>
    <property type="evidence" value="ECO:0007669"/>
    <property type="project" value="InterPro"/>
</dbReference>
<dbReference type="Pfam" id="PF04627">
    <property type="entry name" value="ATP-synt_Eps"/>
    <property type="match status" value="1"/>
</dbReference>
<name>W2TDR4_NECAM</name>
<organism evidence="2 3">
    <name type="scientific">Necator americanus</name>
    <name type="common">Human hookworm</name>
    <dbReference type="NCBI Taxonomy" id="51031"/>
    <lineage>
        <taxon>Eukaryota</taxon>
        <taxon>Metazoa</taxon>
        <taxon>Ecdysozoa</taxon>
        <taxon>Nematoda</taxon>
        <taxon>Chromadorea</taxon>
        <taxon>Rhabditida</taxon>
        <taxon>Rhabditina</taxon>
        <taxon>Rhabditomorpha</taxon>
        <taxon>Strongyloidea</taxon>
        <taxon>Ancylostomatidae</taxon>
        <taxon>Bunostominae</taxon>
        <taxon>Necator</taxon>
    </lineage>
</organism>
<dbReference type="GO" id="GO:0046933">
    <property type="term" value="F:proton-transporting ATP synthase activity, rotational mechanism"/>
    <property type="evidence" value="ECO:0007669"/>
    <property type="project" value="InterPro"/>
</dbReference>
<dbReference type="KEGG" id="nai:NECAME_02557"/>
<gene>
    <name evidence="2" type="ORF">NECAME_02557</name>
</gene>
<reference evidence="3" key="1">
    <citation type="journal article" date="2014" name="Nat. Genet.">
        <title>Genome of the human hookworm Necator americanus.</title>
        <authorList>
            <person name="Tang Y.T."/>
            <person name="Gao X."/>
            <person name="Rosa B.A."/>
            <person name="Abubucker S."/>
            <person name="Hallsworth-Pepin K."/>
            <person name="Martin J."/>
            <person name="Tyagi R."/>
            <person name="Heizer E."/>
            <person name="Zhang X."/>
            <person name="Bhonagiri-Palsikar V."/>
            <person name="Minx P."/>
            <person name="Warren W.C."/>
            <person name="Wang Q."/>
            <person name="Zhan B."/>
            <person name="Hotez P.J."/>
            <person name="Sternberg P.W."/>
            <person name="Dougall A."/>
            <person name="Gaze S.T."/>
            <person name="Mulvenna J."/>
            <person name="Sotillo J."/>
            <person name="Ranganathan S."/>
            <person name="Rabelo E.M."/>
            <person name="Wilson R.K."/>
            <person name="Felgner P.L."/>
            <person name="Bethony J."/>
            <person name="Hawdon J.M."/>
            <person name="Gasser R.B."/>
            <person name="Loukas A."/>
            <person name="Mitreva M."/>
        </authorList>
    </citation>
    <scope>NUCLEOTIDE SEQUENCE [LARGE SCALE GENOMIC DNA]</scope>
</reference>
<dbReference type="SUPFAM" id="SSF48690">
    <property type="entry name" value="Epsilon subunit of mitochondrial F1F0-ATP synthase"/>
    <property type="match status" value="1"/>
</dbReference>
<dbReference type="InterPro" id="IPR036742">
    <property type="entry name" value="ATP_synth_F1_esu_sf_mt"/>
</dbReference>
<dbReference type="OrthoDB" id="269124at2759"/>
<comment type="similarity">
    <text evidence="1">Belongs to the eukaryotic ATPase epsilon family.</text>
</comment>
<keyword evidence="3" id="KW-1185">Reference proteome</keyword>
<evidence type="ECO:0000313" key="3">
    <source>
        <dbReference type="Proteomes" id="UP000053676"/>
    </source>
</evidence>
<dbReference type="STRING" id="51031.W2TDR4"/>
<evidence type="ECO:0000256" key="1">
    <source>
        <dbReference type="ARBA" id="ARBA00009502"/>
    </source>
</evidence>
<protein>
    <submittedName>
        <fullName evidence="2">Uncharacterized protein</fullName>
    </submittedName>
</protein>
<dbReference type="Gene3D" id="1.10.1620.20">
    <property type="entry name" value="ATP synthase, F1 complex, epsilon subunit superfamily, mitochondrial"/>
    <property type="match status" value="1"/>
</dbReference>
<proteinExistence type="inferred from homology"/>
<dbReference type="GO" id="GO:0005743">
    <property type="term" value="C:mitochondrial inner membrane"/>
    <property type="evidence" value="ECO:0007669"/>
    <property type="project" value="InterPro"/>
</dbReference>
<dbReference type="Proteomes" id="UP000053676">
    <property type="component" value="Unassembled WGS sequence"/>
</dbReference>
<sequence length="61" mass="6955">MVLWRSAGINYVRFSQIAAQVTKECSKAGKGMEGHKARTWLKTVYWENGKPNISNNNNNKK</sequence>
<evidence type="ECO:0000313" key="2">
    <source>
        <dbReference type="EMBL" id="ETN79734.1"/>
    </source>
</evidence>
<dbReference type="AlphaFoldDB" id="W2TDR4"/>